<evidence type="ECO:0000256" key="4">
    <source>
        <dbReference type="ARBA" id="ARBA00022729"/>
    </source>
</evidence>
<feature type="domain" description="LamG-like jellyroll fold" evidence="11">
    <location>
        <begin position="202"/>
        <end position="313"/>
    </location>
</feature>
<evidence type="ECO:0000256" key="8">
    <source>
        <dbReference type="RuleBase" id="RU004057"/>
    </source>
</evidence>
<evidence type="ECO:0000256" key="3">
    <source>
        <dbReference type="ARBA" id="ARBA00022692"/>
    </source>
</evidence>
<keyword evidence="5 9" id="KW-1133">Transmembrane helix</keyword>
<dbReference type="OrthoDB" id="175881at2"/>
<sequence length="568" mass="58787">MNVPRILSSALLMSALVLPSLAHAWWSGDFKHRTKVVLNTSAQGMETKEALSGVVVPVRLHSGNFDFIGAKPDGADLRVIAADDKTPLKYWVERFDGTNELAVVWVQLPNTLPGTDKNTVYVYAGNEAAVAEPINAALFDGAMAAAIPFSGQNGEPVADATSALQSSGPLAREATGLIGPSGKLDGQAVSWSSDKLKAAANAPYSISLWFKPEAVTGTLIAQGPLSLKLDAGKPSVTVGSTTATGGELPTGAWAHLALTVGNGKLTLYVNGAQAAQTDLPAAGAPIEGALQLGQGITGLVDQLEVATTVRSADWLKLAHAAQSADAKLVATSTETPDSVAHAEGGGEVGHFAILVNNLTVDAWVVIAILGVMFVIAAWVMYDKAVLVGRADKDNRKFLSGFRDARDVMTVSSQGMKHSQLARLYEAGLRELTKRDVGKTGSTPLSGASIDAVKAAIDADLIRESQTLNSKIVLLTIAISGGPFLGLLGTVVGVMITFAAIAAAGDVNVNAIAPGIAAALLATVAGLAVAIPALFGYNYLAARIKNISSDMGIFVDEFVTRVAETYGAR</sequence>
<name>A0A3R8S597_9BURK</name>
<dbReference type="SMART" id="SM00560">
    <property type="entry name" value="LamGL"/>
    <property type="match status" value="1"/>
</dbReference>
<reference evidence="12 13" key="1">
    <citation type="submission" date="2018-12" db="EMBL/GenBank/DDBJ databases">
        <title>The whole draft genome of Aquabacterium sp. SJQ9.</title>
        <authorList>
            <person name="Sun L."/>
            <person name="Gao X."/>
            <person name="Chen W."/>
            <person name="Huang K."/>
        </authorList>
    </citation>
    <scope>NUCLEOTIDE SEQUENCE [LARGE SCALE GENOMIC DNA]</scope>
    <source>
        <strain evidence="12 13">SJQ9</strain>
    </source>
</reference>
<feature type="chain" id="PRO_5018539180" evidence="10">
    <location>
        <begin position="25"/>
        <end position="568"/>
    </location>
</feature>
<evidence type="ECO:0000313" key="12">
    <source>
        <dbReference type="EMBL" id="RRS06339.1"/>
    </source>
</evidence>
<dbReference type="InterPro" id="IPR050790">
    <property type="entry name" value="ExbB/TolQ_transport"/>
</dbReference>
<evidence type="ECO:0000256" key="2">
    <source>
        <dbReference type="ARBA" id="ARBA00022475"/>
    </source>
</evidence>
<dbReference type="InterPro" id="IPR006558">
    <property type="entry name" value="LamG-like"/>
</dbReference>
<comment type="similarity">
    <text evidence="8">Belongs to the exbB/tolQ family.</text>
</comment>
<keyword evidence="8" id="KW-0813">Transport</keyword>
<gene>
    <name evidence="12" type="ORF">EIP75_01770</name>
</gene>
<keyword evidence="3 9" id="KW-0812">Transmembrane</keyword>
<accession>A0A3R8S597</accession>
<dbReference type="GO" id="GO:0005886">
    <property type="term" value="C:plasma membrane"/>
    <property type="evidence" value="ECO:0007669"/>
    <property type="project" value="UniProtKB-SubCell"/>
</dbReference>
<dbReference type="EMBL" id="RSED01000001">
    <property type="protein sequence ID" value="RRS06339.1"/>
    <property type="molecule type" value="Genomic_DNA"/>
</dbReference>
<dbReference type="InterPro" id="IPR013320">
    <property type="entry name" value="ConA-like_dom_sf"/>
</dbReference>
<dbReference type="Proteomes" id="UP000269265">
    <property type="component" value="Unassembled WGS sequence"/>
</dbReference>
<dbReference type="GO" id="GO:0017038">
    <property type="term" value="P:protein import"/>
    <property type="evidence" value="ECO:0007669"/>
    <property type="project" value="TreeGrafter"/>
</dbReference>
<keyword evidence="7" id="KW-1015">Disulfide bond</keyword>
<evidence type="ECO:0000256" key="6">
    <source>
        <dbReference type="ARBA" id="ARBA00023136"/>
    </source>
</evidence>
<protein>
    <submittedName>
        <fullName evidence="12">DUF2341 domain-containing protein</fullName>
    </submittedName>
</protein>
<dbReference type="PANTHER" id="PTHR30625:SF3">
    <property type="entry name" value="TOL-PAL SYSTEM PROTEIN TOLQ"/>
    <property type="match status" value="1"/>
</dbReference>
<dbReference type="Pfam" id="PF10102">
    <property type="entry name" value="DUF2341"/>
    <property type="match status" value="1"/>
</dbReference>
<evidence type="ECO:0000256" key="7">
    <source>
        <dbReference type="ARBA" id="ARBA00023157"/>
    </source>
</evidence>
<organism evidence="12 13">
    <name type="scientific">Aquabacterium soli</name>
    <dbReference type="NCBI Taxonomy" id="2493092"/>
    <lineage>
        <taxon>Bacteria</taxon>
        <taxon>Pseudomonadati</taxon>
        <taxon>Pseudomonadota</taxon>
        <taxon>Betaproteobacteria</taxon>
        <taxon>Burkholderiales</taxon>
        <taxon>Aquabacterium</taxon>
    </lineage>
</organism>
<dbReference type="Gene3D" id="2.60.120.200">
    <property type="match status" value="1"/>
</dbReference>
<keyword evidence="2" id="KW-1003">Cell membrane</keyword>
<dbReference type="Pfam" id="PF01618">
    <property type="entry name" value="MotA_ExbB"/>
    <property type="match status" value="1"/>
</dbReference>
<dbReference type="SUPFAM" id="SSF49899">
    <property type="entry name" value="Concanavalin A-like lectins/glucanases"/>
    <property type="match status" value="1"/>
</dbReference>
<comment type="caution">
    <text evidence="12">The sequence shown here is derived from an EMBL/GenBank/DDBJ whole genome shotgun (WGS) entry which is preliminary data.</text>
</comment>
<evidence type="ECO:0000256" key="1">
    <source>
        <dbReference type="ARBA" id="ARBA00004651"/>
    </source>
</evidence>
<dbReference type="RefSeq" id="WP_125241482.1">
    <property type="nucleotide sequence ID" value="NZ_RSED01000001.1"/>
</dbReference>
<dbReference type="InterPro" id="IPR018765">
    <property type="entry name" value="DUF2341"/>
</dbReference>
<dbReference type="PANTHER" id="PTHR30625">
    <property type="entry name" value="PROTEIN TOLQ"/>
    <property type="match status" value="1"/>
</dbReference>
<keyword evidence="6 9" id="KW-0472">Membrane</keyword>
<feature type="transmembrane region" description="Helical" evidence="9">
    <location>
        <begin position="510"/>
        <end position="534"/>
    </location>
</feature>
<feature type="signal peptide" evidence="10">
    <location>
        <begin position="1"/>
        <end position="24"/>
    </location>
</feature>
<feature type="transmembrane region" description="Helical" evidence="9">
    <location>
        <begin position="362"/>
        <end position="381"/>
    </location>
</feature>
<feature type="transmembrane region" description="Helical" evidence="9">
    <location>
        <begin position="471"/>
        <end position="504"/>
    </location>
</feature>
<keyword evidence="4 10" id="KW-0732">Signal</keyword>
<evidence type="ECO:0000259" key="11">
    <source>
        <dbReference type="SMART" id="SM00560"/>
    </source>
</evidence>
<evidence type="ECO:0000313" key="13">
    <source>
        <dbReference type="Proteomes" id="UP000269265"/>
    </source>
</evidence>
<evidence type="ECO:0000256" key="5">
    <source>
        <dbReference type="ARBA" id="ARBA00022989"/>
    </source>
</evidence>
<evidence type="ECO:0000256" key="10">
    <source>
        <dbReference type="SAM" id="SignalP"/>
    </source>
</evidence>
<proteinExistence type="inferred from homology"/>
<keyword evidence="8" id="KW-0653">Protein transport</keyword>
<dbReference type="AlphaFoldDB" id="A0A3R8S597"/>
<dbReference type="InterPro" id="IPR002898">
    <property type="entry name" value="MotA_ExbB_proton_chnl"/>
</dbReference>
<comment type="subcellular location">
    <subcellularLocation>
        <location evidence="1">Cell membrane</location>
        <topology evidence="1">Multi-pass membrane protein</topology>
    </subcellularLocation>
    <subcellularLocation>
        <location evidence="8">Membrane</location>
        <topology evidence="8">Multi-pass membrane protein</topology>
    </subcellularLocation>
</comment>
<keyword evidence="13" id="KW-1185">Reference proteome</keyword>
<dbReference type="Pfam" id="PF13385">
    <property type="entry name" value="Laminin_G_3"/>
    <property type="match status" value="1"/>
</dbReference>
<evidence type="ECO:0000256" key="9">
    <source>
        <dbReference type="SAM" id="Phobius"/>
    </source>
</evidence>